<comment type="caution">
    <text evidence="8">The sequence shown here is derived from an EMBL/GenBank/DDBJ whole genome shotgun (WGS) entry which is preliminary data.</text>
</comment>
<comment type="similarity">
    <text evidence="2">Belongs to the diphthine synthase family.</text>
</comment>
<dbReference type="PANTHER" id="PTHR10882:SF0">
    <property type="entry name" value="DIPHTHINE METHYL ESTER SYNTHASE"/>
    <property type="match status" value="1"/>
</dbReference>
<dbReference type="Gene3D" id="3.30.950.10">
    <property type="entry name" value="Methyltransferase, Cobalt-precorrin-4 Transmethylase, Domain 2"/>
    <property type="match status" value="1"/>
</dbReference>
<accession>A0A7J3VUJ4</accession>
<dbReference type="SUPFAM" id="SSF158372">
    <property type="entry name" value="AF1782-like"/>
    <property type="match status" value="1"/>
</dbReference>
<dbReference type="EMBL" id="DRXH01000168">
    <property type="protein sequence ID" value="HHM44614.1"/>
    <property type="molecule type" value="Genomic_DNA"/>
</dbReference>
<dbReference type="CDD" id="cd11647">
    <property type="entry name" value="DHP5_DphB"/>
    <property type="match status" value="1"/>
</dbReference>
<evidence type="ECO:0000256" key="4">
    <source>
        <dbReference type="ARBA" id="ARBA00022679"/>
    </source>
</evidence>
<evidence type="ECO:0000259" key="6">
    <source>
        <dbReference type="Pfam" id="PF00590"/>
    </source>
</evidence>
<dbReference type="EC" id="2.1.1.98" evidence="8"/>
<evidence type="ECO:0000256" key="3">
    <source>
        <dbReference type="ARBA" id="ARBA00022603"/>
    </source>
</evidence>
<feature type="domain" description="DUF357" evidence="7">
    <location>
        <begin position="287"/>
        <end position="330"/>
    </location>
</feature>
<gene>
    <name evidence="8" type="primary">dph5</name>
    <name evidence="8" type="ORF">ENM31_04885</name>
</gene>
<sequence>MTLVFIGGGLGSPSSLTIGAVEALKSCDVVYIDCYTSFWDERTFEYVGGLAKSLVKSYRRMLEEEAHKVVAEARTKVVGVLAPGDPFIATTHSSMMEMAARKGVKVEVVNGVSIISAAISLSGLHVYKFGKTATLPKTEDPALYTQPVNIIEENLSRQAHTLLLLDTADGGLSVDVGLKRLMQAAEKMGKRVVGYETLAIALARVGHSDQVLKAGRVEDLLADSYPPPPHCLIIPSALHFSEKEAVKTYALNPDAVEKTVPPNPVADRITRYLDKCRQFIRRAGGFEHLKQYVNYVKCYVEDAEKFMQSGDVVNALLSVGYAEGLLDALRLRGEVDFEW</sequence>
<dbReference type="InterPro" id="IPR000878">
    <property type="entry name" value="4pyrrol_Mease"/>
</dbReference>
<dbReference type="AlphaFoldDB" id="A0A7J3VUJ4"/>
<dbReference type="InterPro" id="IPR004551">
    <property type="entry name" value="Dphthn_synthase"/>
</dbReference>
<keyword evidence="4 8" id="KW-0808">Transferase</keyword>
<dbReference type="InterPro" id="IPR014776">
    <property type="entry name" value="4pyrrole_Mease_sub2"/>
</dbReference>
<name>A0A7J3VUJ4_CALS0</name>
<dbReference type="NCBIfam" id="TIGR00522">
    <property type="entry name" value="dph5"/>
    <property type="match status" value="1"/>
</dbReference>
<dbReference type="Pfam" id="PF00590">
    <property type="entry name" value="TP_methylase"/>
    <property type="match status" value="1"/>
</dbReference>
<organism evidence="8">
    <name type="scientific">Caldiarchaeum subterraneum</name>
    <dbReference type="NCBI Taxonomy" id="311458"/>
    <lineage>
        <taxon>Archaea</taxon>
        <taxon>Nitrososphaerota</taxon>
        <taxon>Candidatus Caldarchaeales</taxon>
        <taxon>Candidatus Caldarchaeaceae</taxon>
        <taxon>Candidatus Caldarchaeum</taxon>
    </lineage>
</organism>
<dbReference type="SUPFAM" id="SSF53790">
    <property type="entry name" value="Tetrapyrrole methylase"/>
    <property type="match status" value="1"/>
</dbReference>
<proteinExistence type="inferred from homology"/>
<dbReference type="Gene3D" id="3.40.1010.10">
    <property type="entry name" value="Cobalt-precorrin-4 Transmethylase, Domain 1"/>
    <property type="match status" value="1"/>
</dbReference>
<dbReference type="InterPro" id="IPR014777">
    <property type="entry name" value="4pyrrole_Mease_sub1"/>
</dbReference>
<reference evidence="8" key="1">
    <citation type="journal article" date="2020" name="mSystems">
        <title>Genome- and Community-Level Interaction Insights into Carbon Utilization and Element Cycling Functions of Hydrothermarchaeota in Hydrothermal Sediment.</title>
        <authorList>
            <person name="Zhou Z."/>
            <person name="Liu Y."/>
            <person name="Xu W."/>
            <person name="Pan J."/>
            <person name="Luo Z.H."/>
            <person name="Li M."/>
        </authorList>
    </citation>
    <scope>NUCLEOTIDE SEQUENCE [LARGE SCALE GENOMIC DNA]</scope>
    <source>
        <strain evidence="8">SpSt-1074</strain>
    </source>
</reference>
<dbReference type="InterPro" id="IPR036809">
    <property type="entry name" value="AF1782-like_sf"/>
</dbReference>
<dbReference type="Pfam" id="PF04010">
    <property type="entry name" value="DUF357"/>
    <property type="match status" value="1"/>
</dbReference>
<evidence type="ECO:0000259" key="7">
    <source>
        <dbReference type="Pfam" id="PF04010"/>
    </source>
</evidence>
<dbReference type="GO" id="GO:0032259">
    <property type="term" value="P:methylation"/>
    <property type="evidence" value="ECO:0007669"/>
    <property type="project" value="UniProtKB-KW"/>
</dbReference>
<comment type="pathway">
    <text evidence="1">Protein modification; peptidyl-diphthamide biosynthesis.</text>
</comment>
<evidence type="ECO:0000313" key="8">
    <source>
        <dbReference type="EMBL" id="HHM44614.1"/>
    </source>
</evidence>
<dbReference type="GO" id="GO:0017183">
    <property type="term" value="P:protein histidyl modification to diphthamide"/>
    <property type="evidence" value="ECO:0007669"/>
    <property type="project" value="UniProtKB-UniPathway"/>
</dbReference>
<dbReference type="UniPathway" id="UPA00559"/>
<dbReference type="InterPro" id="IPR023140">
    <property type="entry name" value="DUF357"/>
</dbReference>
<keyword evidence="5" id="KW-0949">S-adenosyl-L-methionine</keyword>
<dbReference type="Gene3D" id="1.20.1270.90">
    <property type="entry name" value="AF1782-like"/>
    <property type="match status" value="1"/>
</dbReference>
<evidence type="ECO:0000256" key="5">
    <source>
        <dbReference type="ARBA" id="ARBA00022691"/>
    </source>
</evidence>
<evidence type="ECO:0000256" key="2">
    <source>
        <dbReference type="ARBA" id="ARBA00006729"/>
    </source>
</evidence>
<evidence type="ECO:0000256" key="1">
    <source>
        <dbReference type="ARBA" id="ARBA00005156"/>
    </source>
</evidence>
<dbReference type="GO" id="GO:0004164">
    <property type="term" value="F:diphthine synthase activity"/>
    <property type="evidence" value="ECO:0007669"/>
    <property type="project" value="UniProtKB-EC"/>
</dbReference>
<keyword evidence="3 8" id="KW-0489">Methyltransferase</keyword>
<dbReference type="PANTHER" id="PTHR10882">
    <property type="entry name" value="DIPHTHINE SYNTHASE"/>
    <property type="match status" value="1"/>
</dbReference>
<dbReference type="InterPro" id="IPR035996">
    <property type="entry name" value="4pyrrol_Methylase_sf"/>
</dbReference>
<protein>
    <submittedName>
        <fullName evidence="8">Diphthine synthase</fullName>
        <ecNumber evidence="8">2.1.1.98</ecNumber>
    </submittedName>
</protein>
<feature type="domain" description="Tetrapyrrole methylase" evidence="6">
    <location>
        <begin position="2"/>
        <end position="220"/>
    </location>
</feature>